<sequence length="326" mass="34895">MSTPQSAGLTVDTRYLRRFMWLSVAAALATMGIKGGAALMTGSVGLLSDAMESMVNLAAALIGVWALSLAAKPADEGHPFGHGKAEYFSSLAEGAMILVAATLIIYTAVQRLITPAPVEQLEFGLILATGASLINLVVSLVLRRAGRRHRSIALEADGKHLLTDVWTSAGVLVGIGLVWLTKWQPLDPIVALLVGGNILWTGWGLLRRSGTLLLSSSLDPDDVARIRAVEADIASREPVHFLANQTVQQGQLAVVHSFMCVPDEWTVGQARTLAEEVKVAIGAQLGRSDVYVHVQSHESHDVPEEPLPEKPRPEKSRPEKPAAPRP</sequence>
<dbReference type="InterPro" id="IPR036837">
    <property type="entry name" value="Cation_efflux_CTD_sf"/>
</dbReference>
<dbReference type="GO" id="GO:0006882">
    <property type="term" value="P:intracellular zinc ion homeostasis"/>
    <property type="evidence" value="ECO:0007669"/>
    <property type="project" value="TreeGrafter"/>
</dbReference>
<evidence type="ECO:0000313" key="10">
    <source>
        <dbReference type="EMBL" id="QGF22757.1"/>
    </source>
</evidence>
<evidence type="ECO:0000256" key="5">
    <source>
        <dbReference type="ARBA" id="ARBA00022989"/>
    </source>
</evidence>
<dbReference type="InterPro" id="IPR002524">
    <property type="entry name" value="Cation_efflux"/>
</dbReference>
<name>A0A5Q2FAK3_9ACTN</name>
<evidence type="ECO:0000256" key="2">
    <source>
        <dbReference type="ARBA" id="ARBA00008114"/>
    </source>
</evidence>
<evidence type="ECO:0000256" key="8">
    <source>
        <dbReference type="SAM" id="Phobius"/>
    </source>
</evidence>
<evidence type="ECO:0000313" key="11">
    <source>
        <dbReference type="Proteomes" id="UP000386847"/>
    </source>
</evidence>
<comment type="subcellular location">
    <subcellularLocation>
        <location evidence="1">Membrane</location>
        <topology evidence="1">Multi-pass membrane protein</topology>
    </subcellularLocation>
</comment>
<evidence type="ECO:0000256" key="7">
    <source>
        <dbReference type="SAM" id="MobiDB-lite"/>
    </source>
</evidence>
<dbReference type="SUPFAM" id="SSF160240">
    <property type="entry name" value="Cation efflux protein cytoplasmic domain-like"/>
    <property type="match status" value="1"/>
</dbReference>
<dbReference type="Pfam" id="PF01545">
    <property type="entry name" value="Cation_efflux"/>
    <property type="match status" value="1"/>
</dbReference>
<keyword evidence="3" id="KW-0813">Transport</keyword>
<dbReference type="GO" id="GO:0015086">
    <property type="term" value="F:cadmium ion transmembrane transporter activity"/>
    <property type="evidence" value="ECO:0007669"/>
    <property type="project" value="TreeGrafter"/>
</dbReference>
<dbReference type="InterPro" id="IPR050291">
    <property type="entry name" value="CDF_Transporter"/>
</dbReference>
<accession>A0A5Q2FAK3</accession>
<keyword evidence="6 8" id="KW-0472">Membrane</keyword>
<evidence type="ECO:0000256" key="6">
    <source>
        <dbReference type="ARBA" id="ARBA00023136"/>
    </source>
</evidence>
<evidence type="ECO:0000256" key="4">
    <source>
        <dbReference type="ARBA" id="ARBA00022692"/>
    </source>
</evidence>
<dbReference type="InterPro" id="IPR058533">
    <property type="entry name" value="Cation_efflux_TM"/>
</dbReference>
<feature type="transmembrane region" description="Helical" evidence="8">
    <location>
        <begin position="53"/>
        <end position="71"/>
    </location>
</feature>
<feature type="transmembrane region" description="Helical" evidence="8">
    <location>
        <begin position="121"/>
        <end position="141"/>
    </location>
</feature>
<reference evidence="10 11" key="1">
    <citation type="submission" date="2019-10" db="EMBL/GenBank/DDBJ databases">
        <title>Genomic analysis of Raineyella sp. CBA3103.</title>
        <authorList>
            <person name="Roh S.W."/>
        </authorList>
    </citation>
    <scope>NUCLEOTIDE SEQUENCE [LARGE SCALE GENOMIC DNA]</scope>
    <source>
        <strain evidence="10 11">CBA3103</strain>
    </source>
</reference>
<dbReference type="SUPFAM" id="SSF161111">
    <property type="entry name" value="Cation efflux protein transmembrane domain-like"/>
    <property type="match status" value="1"/>
</dbReference>
<dbReference type="PANTHER" id="PTHR43840">
    <property type="entry name" value="MITOCHONDRIAL METAL TRANSPORTER 1-RELATED"/>
    <property type="match status" value="1"/>
</dbReference>
<protein>
    <submittedName>
        <fullName evidence="10">Cation diffusion facilitator family transporter</fullName>
    </submittedName>
</protein>
<evidence type="ECO:0000256" key="3">
    <source>
        <dbReference type="ARBA" id="ARBA00022448"/>
    </source>
</evidence>
<dbReference type="Proteomes" id="UP000386847">
    <property type="component" value="Chromosome"/>
</dbReference>
<dbReference type="EMBL" id="CP045725">
    <property type="protein sequence ID" value="QGF22757.1"/>
    <property type="molecule type" value="Genomic_DNA"/>
</dbReference>
<dbReference type="RefSeq" id="WP_153571284.1">
    <property type="nucleotide sequence ID" value="NZ_CP045725.1"/>
</dbReference>
<feature type="transmembrane region" description="Helical" evidence="8">
    <location>
        <begin position="91"/>
        <end position="109"/>
    </location>
</feature>
<keyword evidence="11" id="KW-1185">Reference proteome</keyword>
<dbReference type="PANTHER" id="PTHR43840:SF15">
    <property type="entry name" value="MITOCHONDRIAL METAL TRANSPORTER 1-RELATED"/>
    <property type="match status" value="1"/>
</dbReference>
<evidence type="ECO:0000259" key="9">
    <source>
        <dbReference type="Pfam" id="PF01545"/>
    </source>
</evidence>
<dbReference type="NCBIfam" id="TIGR01297">
    <property type="entry name" value="CDF"/>
    <property type="match status" value="1"/>
</dbReference>
<feature type="region of interest" description="Disordered" evidence="7">
    <location>
        <begin position="295"/>
        <end position="326"/>
    </location>
</feature>
<evidence type="ECO:0000256" key="1">
    <source>
        <dbReference type="ARBA" id="ARBA00004141"/>
    </source>
</evidence>
<proteinExistence type="inferred from homology"/>
<keyword evidence="4 8" id="KW-0812">Transmembrane</keyword>
<dbReference type="AlphaFoldDB" id="A0A5Q2FAK3"/>
<dbReference type="Gene3D" id="1.20.1510.10">
    <property type="entry name" value="Cation efflux protein transmembrane domain"/>
    <property type="match status" value="1"/>
</dbReference>
<gene>
    <name evidence="10" type="ORF">Rai3103_02590</name>
</gene>
<dbReference type="InterPro" id="IPR027469">
    <property type="entry name" value="Cation_efflux_TMD_sf"/>
</dbReference>
<organism evidence="10 11">
    <name type="scientific">Raineyella fluvialis</name>
    <dbReference type="NCBI Taxonomy" id="2662261"/>
    <lineage>
        <taxon>Bacteria</taxon>
        <taxon>Bacillati</taxon>
        <taxon>Actinomycetota</taxon>
        <taxon>Actinomycetes</taxon>
        <taxon>Propionibacteriales</taxon>
        <taxon>Propionibacteriaceae</taxon>
        <taxon>Raineyella</taxon>
    </lineage>
</organism>
<dbReference type="Gene3D" id="3.30.70.1350">
    <property type="entry name" value="Cation efflux protein, cytoplasmic domain"/>
    <property type="match status" value="1"/>
</dbReference>
<feature type="transmembrane region" description="Helical" evidence="8">
    <location>
        <begin position="161"/>
        <end position="180"/>
    </location>
</feature>
<comment type="similarity">
    <text evidence="2">Belongs to the cation diffusion facilitator (CDF) transporter (TC 2.A.4) family.</text>
</comment>
<feature type="domain" description="Cation efflux protein transmembrane" evidence="9">
    <location>
        <begin position="20"/>
        <end position="214"/>
    </location>
</feature>
<dbReference type="GO" id="GO:0015093">
    <property type="term" value="F:ferrous iron transmembrane transporter activity"/>
    <property type="evidence" value="ECO:0007669"/>
    <property type="project" value="TreeGrafter"/>
</dbReference>
<dbReference type="GO" id="GO:0015341">
    <property type="term" value="F:zinc efflux antiporter activity"/>
    <property type="evidence" value="ECO:0007669"/>
    <property type="project" value="TreeGrafter"/>
</dbReference>
<feature type="transmembrane region" description="Helical" evidence="8">
    <location>
        <begin position="186"/>
        <end position="206"/>
    </location>
</feature>
<dbReference type="KEGG" id="rain:Rai3103_02590"/>
<keyword evidence="5 8" id="KW-1133">Transmembrane helix</keyword>
<feature type="transmembrane region" description="Helical" evidence="8">
    <location>
        <begin position="21"/>
        <end position="47"/>
    </location>
</feature>
<dbReference type="GO" id="GO:0005886">
    <property type="term" value="C:plasma membrane"/>
    <property type="evidence" value="ECO:0007669"/>
    <property type="project" value="TreeGrafter"/>
</dbReference>